<accession>A0A0B7FPK0</accession>
<dbReference type="InterPro" id="IPR011009">
    <property type="entry name" value="Kinase-like_dom_sf"/>
</dbReference>
<proteinExistence type="predicted"/>
<dbReference type="AlphaFoldDB" id="A0A0B7FPK0"/>
<evidence type="ECO:0000313" key="1">
    <source>
        <dbReference type="EMBL" id="CEL58148.1"/>
    </source>
</evidence>
<sequence>MATAAAPLTHDFIPILTTLDPYHEYFISPLSGGLVNFTVRVNIFDAREEHKCPFENAHSVVAKYAPAYVASIGESAPFSQYRQVIEARALALLSRPSVSAYIESSNVTFPKLVHHGPDVNVLVMSDLGDAKTLDKWFISGPGIEAVVKVGEKFGKFLAQLGSISEREEIKQDESLDLFRHFDNPSIHDLIFGIAIAPVESHLLKCGYDPVDAASVGKLCVVMHERQQARLKRFEGGVFGIGDSWPRSFLVGGEEHDLKLSVVDWEFAGMISPLIDLAQLCAHLYLLCQTSSPEVRHRVGAYTLAMARAHYTQAPEWHYNTEYRADGWLLFGREIIINTIEMDWWDGDEVRKQAEMKMLGAQGAMFVKDAKRRGYEGGALFEDVFSMLC</sequence>
<protein>
    <submittedName>
        <fullName evidence="1">Phosphotransferase enzyme family protein</fullName>
    </submittedName>
</protein>
<keyword evidence="2" id="KW-1185">Reference proteome</keyword>
<dbReference type="Gene3D" id="3.30.200.20">
    <property type="entry name" value="Phosphorylase Kinase, domain 1"/>
    <property type="match status" value="1"/>
</dbReference>
<dbReference type="SUPFAM" id="SSF56112">
    <property type="entry name" value="Protein kinase-like (PK-like)"/>
    <property type="match status" value="1"/>
</dbReference>
<dbReference type="Proteomes" id="UP000059188">
    <property type="component" value="Unassembled WGS sequence"/>
</dbReference>
<dbReference type="Gene3D" id="3.90.1200.10">
    <property type="match status" value="1"/>
</dbReference>
<keyword evidence="1" id="KW-0808">Transferase</keyword>
<evidence type="ECO:0000313" key="2">
    <source>
        <dbReference type="Proteomes" id="UP000059188"/>
    </source>
</evidence>
<organism evidence="1 2">
    <name type="scientific">Thanatephorus cucumeris (strain AG1-IB / isolate 7/3/14)</name>
    <name type="common">Lettuce bottom rot fungus</name>
    <name type="synonym">Rhizoctonia solani</name>
    <dbReference type="NCBI Taxonomy" id="1108050"/>
    <lineage>
        <taxon>Eukaryota</taxon>
        <taxon>Fungi</taxon>
        <taxon>Dikarya</taxon>
        <taxon>Basidiomycota</taxon>
        <taxon>Agaricomycotina</taxon>
        <taxon>Agaricomycetes</taxon>
        <taxon>Cantharellales</taxon>
        <taxon>Ceratobasidiaceae</taxon>
        <taxon>Rhizoctonia</taxon>
        <taxon>Rhizoctonia solani AG-1</taxon>
    </lineage>
</organism>
<dbReference type="EMBL" id="LN679102">
    <property type="protein sequence ID" value="CEL58148.1"/>
    <property type="molecule type" value="Genomic_DNA"/>
</dbReference>
<name>A0A0B7FPK0_THACB</name>
<dbReference type="OrthoDB" id="25129at2759"/>
<dbReference type="GO" id="GO:0016740">
    <property type="term" value="F:transferase activity"/>
    <property type="evidence" value="ECO:0007669"/>
    <property type="project" value="UniProtKB-KW"/>
</dbReference>
<gene>
    <name evidence="1" type="ORF">RSOLAG1IB_02893</name>
</gene>
<reference evidence="1 2" key="1">
    <citation type="submission" date="2014-11" db="EMBL/GenBank/DDBJ databases">
        <authorList>
            <person name="Wibberg Daniel"/>
        </authorList>
    </citation>
    <scope>NUCLEOTIDE SEQUENCE [LARGE SCALE GENOMIC DNA]</scope>
    <source>
        <strain evidence="1">Rhizoctonia solani AG1-IB 7/3/14</strain>
    </source>
</reference>